<keyword evidence="3 4" id="KW-0012">Acyltransferase</keyword>
<dbReference type="EC" id="2.3.1.16" evidence="8"/>
<feature type="domain" description="Thiolase N-terminal" evidence="6">
    <location>
        <begin position="66"/>
        <end position="340"/>
    </location>
</feature>
<dbReference type="KEGG" id="azo:azo0464"/>
<comment type="similarity">
    <text evidence="1 4">Belongs to the thiolase-like superfamily. Thiolase family.</text>
</comment>
<evidence type="ECO:0000256" key="5">
    <source>
        <dbReference type="SAM" id="MobiDB-lite"/>
    </source>
</evidence>
<dbReference type="InterPro" id="IPR020616">
    <property type="entry name" value="Thiolase_N"/>
</dbReference>
<dbReference type="PROSITE" id="PS00099">
    <property type="entry name" value="THIOLASE_3"/>
    <property type="match status" value="1"/>
</dbReference>
<dbReference type="Gene3D" id="3.40.47.10">
    <property type="match status" value="1"/>
</dbReference>
<evidence type="ECO:0000256" key="1">
    <source>
        <dbReference type="ARBA" id="ARBA00010982"/>
    </source>
</evidence>
<dbReference type="CDD" id="cd00751">
    <property type="entry name" value="thiolase"/>
    <property type="match status" value="1"/>
</dbReference>
<feature type="domain" description="Thiolase C-terminal" evidence="7">
    <location>
        <begin position="349"/>
        <end position="487"/>
    </location>
</feature>
<sequence>MSTRARPPEAGASSLGEDVAQRQEGGGMSTRARPPEAGAPSLGEDVAQRQEDGGVSMNAMPEARDVYIIDGARTPFLKARNAPGPFAAADLATAAGSALLLRQSFAPDALDEVILGCASPSPDEVNIGRVVALRMGCGPRVPGWTVMRNCASGMQALDSACANIRGGRADLVLAGGVDALSRAPLLFSDAMVRWLAGWYAAKGAGQKLAALRHFRPAYLAPVIGIVRGLTDPYVGQMMGQTAENLAWQFRISREEMDVYAAESHRRAIAAHDGGRFADELAPLVGRDGTVYAADDGVRRDSTPAALARLKPFFDKRYGRVTAGNSSQVSDGAAWLLLASAAAVERHGLQPLGRIVDSAWAALPPEHMGLGPVHAAMPLLARHQLATRDLAAWEINEAFAAQLIACLRALDDDGYCQDHFGLPAPGAPDPARLNVDGGAVALGHPVGASGARIVLHLLHVLRREGVAGARGIASLCVGGGQGGAMLVEAMA</sequence>
<evidence type="ECO:0000313" key="9">
    <source>
        <dbReference type="Proteomes" id="UP000002588"/>
    </source>
</evidence>
<dbReference type="InterPro" id="IPR020613">
    <property type="entry name" value="Thiolase_CS"/>
</dbReference>
<dbReference type="RefSeq" id="WP_011764199.1">
    <property type="nucleotide sequence ID" value="NC_008702.1"/>
</dbReference>
<evidence type="ECO:0000256" key="2">
    <source>
        <dbReference type="ARBA" id="ARBA00022679"/>
    </source>
</evidence>
<protein>
    <submittedName>
        <fullName evidence="8">Probable 3-ketoacyl-CoA thiolase</fullName>
        <ecNumber evidence="8">2.3.1.16</ecNumber>
    </submittedName>
</protein>
<dbReference type="HOGENOM" id="CLU_031026_2_0_4"/>
<evidence type="ECO:0000259" key="7">
    <source>
        <dbReference type="Pfam" id="PF02803"/>
    </source>
</evidence>
<gene>
    <name evidence="8" type="primary">fadA1</name>
    <name evidence="8" type="ordered locus">azo0464</name>
</gene>
<dbReference type="EMBL" id="AM406670">
    <property type="protein sequence ID" value="CAL93081.1"/>
    <property type="molecule type" value="Genomic_DNA"/>
</dbReference>
<evidence type="ECO:0000259" key="6">
    <source>
        <dbReference type="Pfam" id="PF00108"/>
    </source>
</evidence>
<reference evidence="8 9" key="1">
    <citation type="journal article" date="2006" name="Nat. Biotechnol.">
        <title>Complete genome of the mutualistic, N2-fixing grass endophyte Azoarcus sp. strain BH72.</title>
        <authorList>
            <person name="Krause A."/>
            <person name="Ramakumar A."/>
            <person name="Bartels D."/>
            <person name="Battistoni F."/>
            <person name="Bekel T."/>
            <person name="Boch J."/>
            <person name="Boehm M."/>
            <person name="Friedrich F."/>
            <person name="Hurek T."/>
            <person name="Krause L."/>
            <person name="Linke B."/>
            <person name="McHardy A.C."/>
            <person name="Sarkar A."/>
            <person name="Schneiker S."/>
            <person name="Syed A.A."/>
            <person name="Thauer R."/>
            <person name="Vorhoelter F.-J."/>
            <person name="Weidner S."/>
            <person name="Puehler A."/>
            <person name="Reinhold-Hurek B."/>
            <person name="Kaiser O."/>
            <person name="Goesmann A."/>
        </authorList>
    </citation>
    <scope>NUCLEOTIDE SEQUENCE [LARGE SCALE GENOMIC DNA]</scope>
    <source>
        <strain evidence="8 9">BH72</strain>
    </source>
</reference>
<feature type="region of interest" description="Disordered" evidence="5">
    <location>
        <begin position="1"/>
        <end position="45"/>
    </location>
</feature>
<dbReference type="PANTHER" id="PTHR18919">
    <property type="entry name" value="ACETYL-COA C-ACYLTRANSFERASE"/>
    <property type="match status" value="1"/>
</dbReference>
<dbReference type="Pfam" id="PF00108">
    <property type="entry name" value="Thiolase_N"/>
    <property type="match status" value="1"/>
</dbReference>
<dbReference type="PANTHER" id="PTHR18919:SF151">
    <property type="entry name" value="BLR2427 PROTEIN"/>
    <property type="match status" value="1"/>
</dbReference>
<dbReference type="eggNOG" id="COG0183">
    <property type="taxonomic scope" value="Bacteria"/>
</dbReference>
<keyword evidence="2 4" id="KW-0808">Transferase</keyword>
<dbReference type="STRING" id="62928.azo0464"/>
<organism evidence="8 9">
    <name type="scientific">Azoarcus sp. (strain BH72)</name>
    <dbReference type="NCBI Taxonomy" id="418699"/>
    <lineage>
        <taxon>Bacteria</taxon>
        <taxon>Pseudomonadati</taxon>
        <taxon>Pseudomonadota</taxon>
        <taxon>Betaproteobacteria</taxon>
        <taxon>Rhodocyclales</taxon>
        <taxon>Zoogloeaceae</taxon>
        <taxon>Azoarcus</taxon>
    </lineage>
</organism>
<dbReference type="InterPro" id="IPR002155">
    <property type="entry name" value="Thiolase"/>
</dbReference>
<evidence type="ECO:0000313" key="8">
    <source>
        <dbReference type="EMBL" id="CAL93081.1"/>
    </source>
</evidence>
<dbReference type="AlphaFoldDB" id="A1K2M6"/>
<dbReference type="Proteomes" id="UP000002588">
    <property type="component" value="Chromosome"/>
</dbReference>
<evidence type="ECO:0000256" key="4">
    <source>
        <dbReference type="RuleBase" id="RU003557"/>
    </source>
</evidence>
<accession>A1K2M6</accession>
<dbReference type="PROSITE" id="PS00737">
    <property type="entry name" value="THIOLASE_2"/>
    <property type="match status" value="1"/>
</dbReference>
<dbReference type="InterPro" id="IPR020617">
    <property type="entry name" value="Thiolase_C"/>
</dbReference>
<dbReference type="NCBIfam" id="NF006030">
    <property type="entry name" value="PRK08170.1"/>
    <property type="match status" value="1"/>
</dbReference>
<evidence type="ECO:0000256" key="3">
    <source>
        <dbReference type="ARBA" id="ARBA00023315"/>
    </source>
</evidence>
<dbReference type="NCBIfam" id="TIGR01930">
    <property type="entry name" value="AcCoA-C-Actrans"/>
    <property type="match status" value="1"/>
</dbReference>
<keyword evidence="9" id="KW-1185">Reference proteome</keyword>
<dbReference type="InterPro" id="IPR020610">
    <property type="entry name" value="Thiolase_AS"/>
</dbReference>
<proteinExistence type="inferred from homology"/>
<dbReference type="InterPro" id="IPR016039">
    <property type="entry name" value="Thiolase-like"/>
</dbReference>
<dbReference type="SUPFAM" id="SSF53901">
    <property type="entry name" value="Thiolase-like"/>
    <property type="match status" value="2"/>
</dbReference>
<dbReference type="GO" id="GO:0003988">
    <property type="term" value="F:acetyl-CoA C-acyltransferase activity"/>
    <property type="evidence" value="ECO:0007669"/>
    <property type="project" value="UniProtKB-EC"/>
</dbReference>
<dbReference type="Pfam" id="PF02803">
    <property type="entry name" value="Thiolase_C"/>
    <property type="match status" value="1"/>
</dbReference>
<name>A1K2M6_AZOSB</name>